<dbReference type="AlphaFoldDB" id="A0AAV9JI69"/>
<dbReference type="PANTHER" id="PTHR24148">
    <property type="entry name" value="ANKYRIN REPEAT DOMAIN-CONTAINING PROTEIN 39 HOMOLOG-RELATED"/>
    <property type="match status" value="1"/>
</dbReference>
<sequence length="283" mass="32038">MRDYSYEPLEADEIRLLELQAGAADSELHGDIHTFRLPEDDEPVGNHEIVLTREGGVNVPTAPSYSALSYTWGPDLSLRHSIKVLQNGRLCQLGVKPNLYDALQRLRVDIPQNESAMFWVDAIAINQADIPEKNTQIQKMAMIYNRADSVSVWLGREDSDSGRAIEFIERLLNLEDFDPLTQDPGTPAEWAALHNLMQRPWFNRRWIVQEISLARSATLFCGSQSVTWPDFSAATALFVARHRDLRHLFQSSKDFHNHPNYLGEVPSSVLSSRLQMGLRAAKS</sequence>
<evidence type="ECO:0000259" key="1">
    <source>
        <dbReference type="Pfam" id="PF06985"/>
    </source>
</evidence>
<dbReference type="Proteomes" id="UP001324427">
    <property type="component" value="Unassembled WGS sequence"/>
</dbReference>
<keyword evidence="3" id="KW-1185">Reference proteome</keyword>
<dbReference type="EMBL" id="JAVFHQ010000022">
    <property type="protein sequence ID" value="KAK4544904.1"/>
    <property type="molecule type" value="Genomic_DNA"/>
</dbReference>
<evidence type="ECO:0000313" key="3">
    <source>
        <dbReference type="Proteomes" id="UP001324427"/>
    </source>
</evidence>
<reference evidence="2 3" key="1">
    <citation type="submission" date="2021-11" db="EMBL/GenBank/DDBJ databases">
        <title>Black yeast isolated from Biological Soil Crust.</title>
        <authorList>
            <person name="Kurbessoian T."/>
        </authorList>
    </citation>
    <scope>NUCLEOTIDE SEQUENCE [LARGE SCALE GENOMIC DNA]</scope>
    <source>
        <strain evidence="2 3">CCFEE 5522</strain>
    </source>
</reference>
<dbReference type="Pfam" id="PF06985">
    <property type="entry name" value="HET"/>
    <property type="match status" value="1"/>
</dbReference>
<accession>A0AAV9JI69</accession>
<dbReference type="PANTHER" id="PTHR24148:SF64">
    <property type="entry name" value="HETEROKARYON INCOMPATIBILITY DOMAIN-CONTAINING PROTEIN"/>
    <property type="match status" value="1"/>
</dbReference>
<organism evidence="2 3">
    <name type="scientific">Oleoguttula mirabilis</name>
    <dbReference type="NCBI Taxonomy" id="1507867"/>
    <lineage>
        <taxon>Eukaryota</taxon>
        <taxon>Fungi</taxon>
        <taxon>Dikarya</taxon>
        <taxon>Ascomycota</taxon>
        <taxon>Pezizomycotina</taxon>
        <taxon>Dothideomycetes</taxon>
        <taxon>Dothideomycetidae</taxon>
        <taxon>Mycosphaerellales</taxon>
        <taxon>Teratosphaeriaceae</taxon>
        <taxon>Oleoguttula</taxon>
    </lineage>
</organism>
<protein>
    <recommendedName>
        <fullName evidence="1">Heterokaryon incompatibility domain-containing protein</fullName>
    </recommendedName>
</protein>
<comment type="caution">
    <text evidence="2">The sequence shown here is derived from an EMBL/GenBank/DDBJ whole genome shotgun (WGS) entry which is preliminary data.</text>
</comment>
<proteinExistence type="predicted"/>
<dbReference type="InterPro" id="IPR010730">
    <property type="entry name" value="HET"/>
</dbReference>
<name>A0AAV9JI69_9PEZI</name>
<evidence type="ECO:0000313" key="2">
    <source>
        <dbReference type="EMBL" id="KAK4544904.1"/>
    </source>
</evidence>
<feature type="domain" description="Heterokaryon incompatibility" evidence="1">
    <location>
        <begin position="65"/>
        <end position="210"/>
    </location>
</feature>
<gene>
    <name evidence="2" type="ORF">LTR36_003808</name>
</gene>
<dbReference type="InterPro" id="IPR052895">
    <property type="entry name" value="HetReg/Transcr_Mod"/>
</dbReference>